<dbReference type="GO" id="GO:0030488">
    <property type="term" value="P:tRNA methylation"/>
    <property type="evidence" value="ECO:0007669"/>
    <property type="project" value="TreeGrafter"/>
</dbReference>
<dbReference type="PROSITE" id="PS50082">
    <property type="entry name" value="WD_REPEATS_2"/>
    <property type="match status" value="2"/>
</dbReference>
<name>A0A4V3WQ76_CAMSN</name>
<dbReference type="SUPFAM" id="SSF50978">
    <property type="entry name" value="WD40 repeat-like"/>
    <property type="match status" value="2"/>
</dbReference>
<evidence type="ECO:0000256" key="5">
    <source>
        <dbReference type="ARBA" id="ARBA00022737"/>
    </source>
</evidence>
<feature type="repeat" description="WD" evidence="7">
    <location>
        <begin position="192"/>
        <end position="233"/>
    </location>
</feature>
<comment type="caution">
    <text evidence="8">The sequence shown here is derived from an EMBL/GenBank/DDBJ whole genome shotgun (WGS) entry which is preliminary data.</text>
</comment>
<dbReference type="InterPro" id="IPR051973">
    <property type="entry name" value="tRNA_Anticodon_Mtase-Reg"/>
</dbReference>
<dbReference type="STRING" id="542762.A0A4V3WQ76"/>
<keyword evidence="9" id="KW-1185">Reference proteome</keyword>
<evidence type="ECO:0000256" key="7">
    <source>
        <dbReference type="PROSITE-ProRule" id="PRU00221"/>
    </source>
</evidence>
<keyword evidence="5" id="KW-0677">Repeat</keyword>
<comment type="subcellular location">
    <subcellularLocation>
        <location evidence="1">Cytoplasm</location>
    </subcellularLocation>
</comment>
<dbReference type="InterPro" id="IPR036322">
    <property type="entry name" value="WD40_repeat_dom_sf"/>
</dbReference>
<evidence type="ECO:0000256" key="4">
    <source>
        <dbReference type="ARBA" id="ARBA00022694"/>
    </source>
</evidence>
<sequence>MVKSFHVFQGIRVHGITTCSSINGNGNGHGKDRSFSSSIDFNIAMFGEKRVKLFTLSIQMDCQFQDQPQDFIHFHLNLLHLLPKFSHWVLDVCFLKDHASSPHQESCCLAIGCSDNSVSFWDYLKLKANFHVRCPGAFCIPCGFGVKRLKLFVSHLNDFAVVIYKPYLYAVCGWRIWWEEIGKGKGKGKGRLAGHEGSIFRIAWFSDGSKLISVSDDRSARLWTVHAERKEFDNFAEILGSHSVGPVLFGHSARVWDCCIFDSLIVTAGEDCTCRVWGLDGNQLKMIREHILLIPRIMSLHNQNAHTAQLDRMSLCSYDAEIMPNQFRLSTIHMPHHGGRGIWRCLYDPNSSLLVTAGFDSSIKAQLLNASLFKSSERHDEEAKELTDGTKIFTVRIPRSSEHIGLMNSKSEYVRCLHFAREDALYVATNNGYLYHAKLSNMADVKWTELLRVSETVPIVCMDLLSRSSSNLPSTVEDWVAVGDGKGHMTIVSIVGDIHTTKVGITLTWSAGVERQLLGTYWCRSLGSRFIFTSDPRGTLRLWRLGNPLQSVSHSSPKSCDPLLIAEFVSCFGIRIMCLDASFEDEVLVCGDLRGHMGYLVCAAFRLLASVPVELKYTRDETSERIEFGSMCLDATSSNDLTSGSYAVGFSSTNFLIWNLMSEAKVVQVPCGGWRRPYAYYLGDVPEIRNCFAFVKDEVIYIHSFWVLDSARKIYPQNLHLQFHGREMHSICFIPEDSQSSSKQVTLSNSCWIATGCEDGTVRLTRYDPSVEEWSASSLLGEHVGGSAVRSICFVSKIHKLAADVTNMPNGINRLNADLGDRENPCLLISVGAKRVLTCWKQKNRITKFEEEASMTKPHDATGSGFKPSSRMFSPMSFQWLSTDMPNKYYSTCEIRENTEKVGTAENVVGSDAAYASPFPEARKIESKIYLGDKYENDWRYLAVTAFLVEVTYSRLTVCFIIVACSDATLALRALLLPYRLWFDVALLVPLPSPVLALQHIIIPMGLPSEVWKLLYLTNMPPDVEKKEKIREEKKEEEDNVQTGSVYLLISGSTDGSITFWDLTESVENFIRSVSDFHIEKSIDCQKRPRTGRGSQGGRWWKALGSGISTKNRGDNSVTARTIEGTGKNMLNTVGCGTPSKCTDSERGATACTQPIYTPSIEEEKLADSSLELCRIWPLKILNNIHQSGVNCLHISSIQNNRGSNFAYMYYALSGGDDQALHCLGFDLQILPSNQYSENQDHDIGHGVSESMNNFIHHGQNQNYSIRFFYHDKVASAHSSSVKGIWTDGCWVFSTGLDQRIRCWLLDEHGKLKEYACLIISVPEPEALDARACGKDSYQIIVAGRGMQMVEFSTSCGMDNGD</sequence>
<dbReference type="PANTHER" id="PTHR14344:SF3">
    <property type="entry name" value="WD REPEAT-CONTAINING PROTEIN 6"/>
    <property type="match status" value="1"/>
</dbReference>
<dbReference type="InterPro" id="IPR015943">
    <property type="entry name" value="WD40/YVTN_repeat-like_dom_sf"/>
</dbReference>
<keyword evidence="3 7" id="KW-0853">WD repeat</keyword>
<dbReference type="PANTHER" id="PTHR14344">
    <property type="entry name" value="WD REPEAT PROTEIN"/>
    <property type="match status" value="1"/>
</dbReference>
<dbReference type="Proteomes" id="UP000306102">
    <property type="component" value="Unassembled WGS sequence"/>
</dbReference>
<proteinExistence type="inferred from homology"/>
<dbReference type="Gene3D" id="2.130.10.10">
    <property type="entry name" value="YVTN repeat-like/Quinoprotein amine dehydrogenase"/>
    <property type="match status" value="3"/>
</dbReference>
<dbReference type="GO" id="GO:0005737">
    <property type="term" value="C:cytoplasm"/>
    <property type="evidence" value="ECO:0007669"/>
    <property type="project" value="UniProtKB-SubCell"/>
</dbReference>
<evidence type="ECO:0000313" key="8">
    <source>
        <dbReference type="EMBL" id="THG19177.1"/>
    </source>
</evidence>
<evidence type="ECO:0000256" key="2">
    <source>
        <dbReference type="ARBA" id="ARBA00022490"/>
    </source>
</evidence>
<reference evidence="8 9" key="1">
    <citation type="journal article" date="2018" name="Proc. Natl. Acad. Sci. U.S.A.">
        <title>Draft genome sequence of Camellia sinensis var. sinensis provides insights into the evolution of the tea genome and tea quality.</title>
        <authorList>
            <person name="Wei C."/>
            <person name="Yang H."/>
            <person name="Wang S."/>
            <person name="Zhao J."/>
            <person name="Liu C."/>
            <person name="Gao L."/>
            <person name="Xia E."/>
            <person name="Lu Y."/>
            <person name="Tai Y."/>
            <person name="She G."/>
            <person name="Sun J."/>
            <person name="Cao H."/>
            <person name="Tong W."/>
            <person name="Gao Q."/>
            <person name="Li Y."/>
            <person name="Deng W."/>
            <person name="Jiang X."/>
            <person name="Wang W."/>
            <person name="Chen Q."/>
            <person name="Zhang S."/>
            <person name="Li H."/>
            <person name="Wu J."/>
            <person name="Wang P."/>
            <person name="Li P."/>
            <person name="Shi C."/>
            <person name="Zheng F."/>
            <person name="Jian J."/>
            <person name="Huang B."/>
            <person name="Shan D."/>
            <person name="Shi M."/>
            <person name="Fang C."/>
            <person name="Yue Y."/>
            <person name="Li F."/>
            <person name="Li D."/>
            <person name="Wei S."/>
            <person name="Han B."/>
            <person name="Jiang C."/>
            <person name="Yin Y."/>
            <person name="Xia T."/>
            <person name="Zhang Z."/>
            <person name="Bennetzen J.L."/>
            <person name="Zhao S."/>
            <person name="Wan X."/>
        </authorList>
    </citation>
    <scope>NUCLEOTIDE SEQUENCE [LARGE SCALE GENOMIC DNA]</scope>
    <source>
        <strain evidence="9">cv. Shuchazao</strain>
        <tissue evidence="8">Leaf</tissue>
    </source>
</reference>
<evidence type="ECO:0000313" key="9">
    <source>
        <dbReference type="Proteomes" id="UP000306102"/>
    </source>
</evidence>
<dbReference type="SMART" id="SM00320">
    <property type="entry name" value="WD40"/>
    <property type="match status" value="9"/>
</dbReference>
<accession>A0A4V3WQ76</accession>
<evidence type="ECO:0000256" key="6">
    <source>
        <dbReference type="ARBA" id="ARBA00038255"/>
    </source>
</evidence>
<protein>
    <submittedName>
        <fullName evidence="8">Uncharacterized protein</fullName>
    </submittedName>
</protein>
<dbReference type="Pfam" id="PF00400">
    <property type="entry name" value="WD40"/>
    <property type="match status" value="3"/>
</dbReference>
<keyword evidence="2" id="KW-0963">Cytoplasm</keyword>
<dbReference type="PROSITE" id="PS50294">
    <property type="entry name" value="WD_REPEATS_REGION"/>
    <property type="match status" value="1"/>
</dbReference>
<keyword evidence="4" id="KW-0819">tRNA processing</keyword>
<evidence type="ECO:0000256" key="3">
    <source>
        <dbReference type="ARBA" id="ARBA00022574"/>
    </source>
</evidence>
<gene>
    <name evidence="8" type="ORF">TEA_002269</name>
</gene>
<dbReference type="EMBL" id="SDRB02002549">
    <property type="protein sequence ID" value="THG19177.1"/>
    <property type="molecule type" value="Genomic_DNA"/>
</dbReference>
<evidence type="ECO:0000256" key="1">
    <source>
        <dbReference type="ARBA" id="ARBA00004496"/>
    </source>
</evidence>
<feature type="repeat" description="WD" evidence="7">
    <location>
        <begin position="1048"/>
        <end position="1063"/>
    </location>
</feature>
<comment type="similarity">
    <text evidence="6">Belongs to the WD repeat WDR6 family.</text>
</comment>
<dbReference type="InterPro" id="IPR001680">
    <property type="entry name" value="WD40_rpt"/>
</dbReference>
<organism evidence="8 9">
    <name type="scientific">Camellia sinensis var. sinensis</name>
    <name type="common">China tea</name>
    <dbReference type="NCBI Taxonomy" id="542762"/>
    <lineage>
        <taxon>Eukaryota</taxon>
        <taxon>Viridiplantae</taxon>
        <taxon>Streptophyta</taxon>
        <taxon>Embryophyta</taxon>
        <taxon>Tracheophyta</taxon>
        <taxon>Spermatophyta</taxon>
        <taxon>Magnoliopsida</taxon>
        <taxon>eudicotyledons</taxon>
        <taxon>Gunneridae</taxon>
        <taxon>Pentapetalae</taxon>
        <taxon>asterids</taxon>
        <taxon>Ericales</taxon>
        <taxon>Theaceae</taxon>
        <taxon>Camellia</taxon>
    </lineage>
</organism>